<accession>R4YSE1</accession>
<proteinExistence type="predicted"/>
<dbReference type="CDD" id="cd00397">
    <property type="entry name" value="DNA_BRE_C"/>
    <property type="match status" value="1"/>
</dbReference>
<dbReference type="Proteomes" id="UP000032749">
    <property type="component" value="Chromosome"/>
</dbReference>
<keyword evidence="1" id="KW-0229">DNA integration</keyword>
<evidence type="ECO:0000256" key="4">
    <source>
        <dbReference type="PROSITE-ProRule" id="PRU01248"/>
    </source>
</evidence>
<keyword evidence="3" id="KW-0233">DNA recombination</keyword>
<dbReference type="InterPro" id="IPR010998">
    <property type="entry name" value="Integrase_recombinase_N"/>
</dbReference>
<sequence length="397" mass="45730">MRQRIFHDSHGNLCGEFPHDPEVGFIAHKRGLRRRLVSAADCESMGSDAAMTLAFSKYSLKEKEIREKQFVKNESKARSDHERKNITVNDAAKVWFSHLEIMVSTKTLNLYKQTIGIYLNEVGNHLLKDFSRDHNITFYKSLTELHSIKNPAHLISASTQNMHMRQLNIYLRWAYDNEYLDKVVRLKKAKAPTKEMEVFSIQHLEQLKAHLLIQIEQADTPRKKVNTVNLLRAFNMATSCLMRKGAIASQELKNIDMNARIIKIRDVPELNWKNKGYKWPNKPINKSFYEFLEQDLATRGPKEKYYLDNGNGQPWYADTSAISRSMTKSCNAAGLPSGVKPFHWGMRAALITWLLNAGESPQKVQQLADHASIQTTMRYYNTREASQRDAVDILPSF</sequence>
<feature type="domain" description="Core-binding (CB)" evidence="6">
    <location>
        <begin position="86"/>
        <end position="175"/>
    </location>
</feature>
<dbReference type="Gene3D" id="1.10.443.10">
    <property type="entry name" value="Intergrase catalytic core"/>
    <property type="match status" value="1"/>
</dbReference>
<keyword evidence="2 4" id="KW-0238">DNA-binding</keyword>
<keyword evidence="8" id="KW-1185">Reference proteome</keyword>
<reference evidence="7 8" key="1">
    <citation type="journal article" date="2013" name="Nat. Commun.">
        <title>Genome sequence and functional genomic analysis of the oil-degrading bacterium Oleispira antarctica.</title>
        <authorList>
            <person name="Kube M."/>
            <person name="Chernikova T.N."/>
            <person name="Al-Ramahi Y."/>
            <person name="Beloqui A."/>
            <person name="Lopez-Cortez N."/>
            <person name="Guazzaroni M.E."/>
            <person name="Heipieper H.J."/>
            <person name="Klages S."/>
            <person name="Kotsyurbenko O.R."/>
            <person name="Langer I."/>
            <person name="Nechitaylo T.Y."/>
            <person name="Lunsdorf H."/>
            <person name="Fernandez M."/>
            <person name="Juarez S."/>
            <person name="Ciordia S."/>
            <person name="Singer A."/>
            <person name="Kagan O."/>
            <person name="Egorova O."/>
            <person name="Petit P.A."/>
            <person name="Stogios P."/>
            <person name="Kim Y."/>
            <person name="Tchigvintsev A."/>
            <person name="Flick R."/>
            <person name="Denaro R."/>
            <person name="Genovese M."/>
            <person name="Albar J.P."/>
            <person name="Reva O.N."/>
            <person name="Martinez-Gomariz M."/>
            <person name="Tran H."/>
            <person name="Ferrer M."/>
            <person name="Savchenko A."/>
            <person name="Yakunin A.F."/>
            <person name="Yakimov M.M."/>
            <person name="Golyshina O.V."/>
            <person name="Reinhardt R."/>
            <person name="Golyshin P.N."/>
        </authorList>
    </citation>
    <scope>NUCLEOTIDE SEQUENCE [LARGE SCALE GENOMIC DNA]</scope>
</reference>
<evidence type="ECO:0000259" key="6">
    <source>
        <dbReference type="PROSITE" id="PS51900"/>
    </source>
</evidence>
<dbReference type="EMBL" id="FO203512">
    <property type="protein sequence ID" value="CCK75024.1"/>
    <property type="molecule type" value="Genomic_DNA"/>
</dbReference>
<dbReference type="STRING" id="698738.OLEAN_C08480"/>
<dbReference type="InterPro" id="IPR013762">
    <property type="entry name" value="Integrase-like_cat_sf"/>
</dbReference>
<organism evidence="7 8">
    <name type="scientific">Oleispira antarctica RB-8</name>
    <dbReference type="NCBI Taxonomy" id="698738"/>
    <lineage>
        <taxon>Bacteria</taxon>
        <taxon>Pseudomonadati</taxon>
        <taxon>Pseudomonadota</taxon>
        <taxon>Gammaproteobacteria</taxon>
        <taxon>Oceanospirillales</taxon>
        <taxon>Oceanospirillaceae</taxon>
        <taxon>Oleispira</taxon>
    </lineage>
</organism>
<protein>
    <submittedName>
        <fullName evidence="7">Phage integrase</fullName>
    </submittedName>
</protein>
<dbReference type="InterPro" id="IPR011010">
    <property type="entry name" value="DNA_brk_join_enz"/>
</dbReference>
<dbReference type="GO" id="GO:0003677">
    <property type="term" value="F:DNA binding"/>
    <property type="evidence" value="ECO:0007669"/>
    <property type="project" value="UniProtKB-UniRule"/>
</dbReference>
<dbReference type="PROSITE" id="PS51900">
    <property type="entry name" value="CB"/>
    <property type="match status" value="1"/>
</dbReference>
<evidence type="ECO:0000256" key="2">
    <source>
        <dbReference type="ARBA" id="ARBA00023125"/>
    </source>
</evidence>
<feature type="domain" description="Tyr recombinase" evidence="5">
    <location>
        <begin position="194"/>
        <end position="392"/>
    </location>
</feature>
<evidence type="ECO:0000256" key="3">
    <source>
        <dbReference type="ARBA" id="ARBA00023172"/>
    </source>
</evidence>
<dbReference type="OrthoDB" id="6398990at2"/>
<dbReference type="AlphaFoldDB" id="R4YSE1"/>
<dbReference type="GO" id="GO:0006310">
    <property type="term" value="P:DNA recombination"/>
    <property type="evidence" value="ECO:0007669"/>
    <property type="project" value="UniProtKB-KW"/>
</dbReference>
<dbReference type="HOGENOM" id="CLU_694088_0_0_6"/>
<dbReference type="Pfam" id="PF00589">
    <property type="entry name" value="Phage_integrase"/>
    <property type="match status" value="1"/>
</dbReference>
<dbReference type="Gene3D" id="1.10.150.130">
    <property type="match status" value="1"/>
</dbReference>
<dbReference type="KEGG" id="oai:OLEAN_C08480"/>
<evidence type="ECO:0000259" key="5">
    <source>
        <dbReference type="PROSITE" id="PS51898"/>
    </source>
</evidence>
<dbReference type="GO" id="GO:0015074">
    <property type="term" value="P:DNA integration"/>
    <property type="evidence" value="ECO:0007669"/>
    <property type="project" value="UniProtKB-KW"/>
</dbReference>
<evidence type="ECO:0000313" key="7">
    <source>
        <dbReference type="EMBL" id="CCK75024.1"/>
    </source>
</evidence>
<dbReference type="PROSITE" id="PS51898">
    <property type="entry name" value="TYR_RECOMBINASE"/>
    <property type="match status" value="1"/>
</dbReference>
<evidence type="ECO:0000313" key="8">
    <source>
        <dbReference type="Proteomes" id="UP000032749"/>
    </source>
</evidence>
<name>R4YSE1_OLEAN</name>
<dbReference type="InterPro" id="IPR002104">
    <property type="entry name" value="Integrase_catalytic"/>
</dbReference>
<evidence type="ECO:0000256" key="1">
    <source>
        <dbReference type="ARBA" id="ARBA00022908"/>
    </source>
</evidence>
<gene>
    <name evidence="7" type="ORF">OLEAN_C08480</name>
</gene>
<dbReference type="SUPFAM" id="SSF56349">
    <property type="entry name" value="DNA breaking-rejoining enzymes"/>
    <property type="match status" value="1"/>
</dbReference>
<dbReference type="InterPro" id="IPR044068">
    <property type="entry name" value="CB"/>
</dbReference>